<evidence type="ECO:0008006" key="3">
    <source>
        <dbReference type="Google" id="ProtNLM"/>
    </source>
</evidence>
<reference evidence="1 2" key="1">
    <citation type="submission" date="2021-06" db="EMBL/GenBank/DDBJ databases">
        <title>Complete genome sequence of the secondary alcohol utilizing methanogen Methanospirillum hungatei strain GP1.</title>
        <authorList>
            <person name="Day L.A."/>
            <person name="Costa K.C."/>
        </authorList>
    </citation>
    <scope>NUCLEOTIDE SEQUENCE [LARGE SCALE GENOMIC DNA]</scope>
    <source>
        <strain evidence="1 2">GP1</strain>
    </source>
</reference>
<evidence type="ECO:0000313" key="2">
    <source>
        <dbReference type="Proteomes" id="UP000694228"/>
    </source>
</evidence>
<dbReference type="AlphaFoldDB" id="A0A8F5ZHJ4"/>
<dbReference type="OrthoDB" id="136544at2157"/>
<sequence>MKQPSEIFFADEKTAKRFHQLKEGTHEEKFLYNLISKKIDELSQDAIAGKQIKKACIPKHYRLFDNLWKIDLNDRWRLIYAILTDDQGRISLIIDWLDHKEYEKLLNYHVK</sequence>
<protein>
    <recommendedName>
        <fullName evidence="3">Type II toxin-antitoxin system RelE/ParE family toxin</fullName>
    </recommendedName>
</protein>
<dbReference type="EMBL" id="CP077107">
    <property type="protein sequence ID" value="QXO96044.1"/>
    <property type="molecule type" value="Genomic_DNA"/>
</dbReference>
<organism evidence="1 2">
    <name type="scientific">Methanospirillum hungatei</name>
    <dbReference type="NCBI Taxonomy" id="2203"/>
    <lineage>
        <taxon>Archaea</taxon>
        <taxon>Methanobacteriati</taxon>
        <taxon>Methanobacteriota</taxon>
        <taxon>Stenosarchaea group</taxon>
        <taxon>Methanomicrobia</taxon>
        <taxon>Methanomicrobiales</taxon>
        <taxon>Methanospirillaceae</taxon>
        <taxon>Methanospirillum</taxon>
    </lineage>
</organism>
<proteinExistence type="predicted"/>
<dbReference type="Proteomes" id="UP000694228">
    <property type="component" value="Chromosome"/>
</dbReference>
<evidence type="ECO:0000313" key="1">
    <source>
        <dbReference type="EMBL" id="QXO96044.1"/>
    </source>
</evidence>
<gene>
    <name evidence="1" type="ORF">KSK55_06655</name>
</gene>
<name>A0A8F5ZHJ4_METHU</name>
<accession>A0A8F5ZHJ4</accession>